<feature type="transmembrane region" description="Helical" evidence="1">
    <location>
        <begin position="52"/>
        <end position="71"/>
    </location>
</feature>
<reference evidence="2" key="1">
    <citation type="journal article" date="2021" name="PeerJ">
        <title>Extensive microbial diversity within the chicken gut microbiome revealed by metagenomics and culture.</title>
        <authorList>
            <person name="Gilroy R."/>
            <person name="Ravi A."/>
            <person name="Getino M."/>
            <person name="Pursley I."/>
            <person name="Horton D.L."/>
            <person name="Alikhan N.F."/>
            <person name="Baker D."/>
            <person name="Gharbi K."/>
            <person name="Hall N."/>
            <person name="Watson M."/>
            <person name="Adriaenssens E.M."/>
            <person name="Foster-Nyarko E."/>
            <person name="Jarju S."/>
            <person name="Secka A."/>
            <person name="Antonio M."/>
            <person name="Oren A."/>
            <person name="Chaudhuri R.R."/>
            <person name="La Ragione R."/>
            <person name="Hildebrand F."/>
            <person name="Pallen M.J."/>
        </authorList>
    </citation>
    <scope>NUCLEOTIDE SEQUENCE</scope>
    <source>
        <strain evidence="2">ChiHjej12B11-9795</strain>
    </source>
</reference>
<evidence type="ECO:0000256" key="1">
    <source>
        <dbReference type="SAM" id="Phobius"/>
    </source>
</evidence>
<keyword evidence="1" id="KW-0472">Membrane</keyword>
<name>A0A9D2HXM3_9BACE</name>
<sequence length="72" mass="7876">MDDATQGLNEILNWSGDFNSQSYALAGSIASAMLGVALIFVVWALATKKDNAKSYLIAWFVCVVFTLLFILK</sequence>
<organism evidence="2 3">
    <name type="scientific">Candidatus Bacteroides avicola</name>
    <dbReference type="NCBI Taxonomy" id="2838468"/>
    <lineage>
        <taxon>Bacteria</taxon>
        <taxon>Pseudomonadati</taxon>
        <taxon>Bacteroidota</taxon>
        <taxon>Bacteroidia</taxon>
        <taxon>Bacteroidales</taxon>
        <taxon>Bacteroidaceae</taxon>
        <taxon>Bacteroides</taxon>
    </lineage>
</organism>
<reference evidence="2" key="2">
    <citation type="submission" date="2021-04" db="EMBL/GenBank/DDBJ databases">
        <authorList>
            <person name="Gilroy R."/>
        </authorList>
    </citation>
    <scope>NUCLEOTIDE SEQUENCE</scope>
    <source>
        <strain evidence="2">ChiHjej12B11-9795</strain>
    </source>
</reference>
<dbReference type="AlphaFoldDB" id="A0A9D2HXM3"/>
<evidence type="ECO:0000313" key="2">
    <source>
        <dbReference type="EMBL" id="HJA85992.1"/>
    </source>
</evidence>
<accession>A0A9D2HXM3</accession>
<comment type="caution">
    <text evidence="2">The sequence shown here is derived from an EMBL/GenBank/DDBJ whole genome shotgun (WGS) entry which is preliminary data.</text>
</comment>
<proteinExistence type="predicted"/>
<dbReference type="EMBL" id="DWZI01000038">
    <property type="protein sequence ID" value="HJA85992.1"/>
    <property type="molecule type" value="Genomic_DNA"/>
</dbReference>
<feature type="transmembrane region" description="Helical" evidence="1">
    <location>
        <begin position="23"/>
        <end position="45"/>
    </location>
</feature>
<evidence type="ECO:0000313" key="3">
    <source>
        <dbReference type="Proteomes" id="UP000823862"/>
    </source>
</evidence>
<keyword evidence="1" id="KW-0812">Transmembrane</keyword>
<dbReference type="Proteomes" id="UP000823862">
    <property type="component" value="Unassembled WGS sequence"/>
</dbReference>
<protein>
    <submittedName>
        <fullName evidence="2">Uncharacterized protein</fullName>
    </submittedName>
</protein>
<gene>
    <name evidence="2" type="ORF">H9950_07370</name>
</gene>
<keyword evidence="1" id="KW-1133">Transmembrane helix</keyword>